<dbReference type="PANTHER" id="PTHR35170">
    <property type="entry name" value="PROTEIN DD3-3"/>
    <property type="match status" value="1"/>
</dbReference>
<name>A0ABM1DZ48_PRICU</name>
<feature type="chain" id="PRO_5045939823" evidence="2">
    <location>
        <begin position="23"/>
        <end position="669"/>
    </location>
</feature>
<feature type="region of interest" description="Disordered" evidence="1">
    <location>
        <begin position="522"/>
        <end position="547"/>
    </location>
</feature>
<protein>
    <submittedName>
        <fullName evidence="4">Protein DD3-3-like</fullName>
    </submittedName>
</protein>
<evidence type="ECO:0000256" key="2">
    <source>
        <dbReference type="SAM" id="SignalP"/>
    </source>
</evidence>
<evidence type="ECO:0000313" key="3">
    <source>
        <dbReference type="Proteomes" id="UP000695022"/>
    </source>
</evidence>
<accession>A0ABM1DZ48</accession>
<keyword evidence="2" id="KW-0732">Signal</keyword>
<dbReference type="InterPro" id="IPR053320">
    <property type="entry name" value="Protein_DD3-3_O-glyco"/>
</dbReference>
<feature type="signal peptide" evidence="2">
    <location>
        <begin position="1"/>
        <end position="22"/>
    </location>
</feature>
<sequence length="669" mass="75861">MASRVTILHTACFLALLHSCFGDVYFHNPKGSNNRLNEKSAARTNANRVFDSQNNNRGGYNVGDATYKPAGTDESLQYRMKYFQSGTFKQYGDGEAQSYLTLEWTNQHGCGGDEDTDPHKQNCNIVLQYMCQDEDVSGATEKLRDGVNTNTQKFTALKKKDENLTQKKARQAADVDVNMAYHETWEWYDKCRNRERCKGLFTADQQLTTNNGLGYSGAIYTRQNKNGNRRGYECPEERDYYPYWHPTPWKDIAILPINMSLCSYHEKESFNVVPRYECLELYVGTKTIRHWSRWNNENDCKTNGGQWTPFYNYLEKAPAYKNEATCKQQTKNGYTYIWGRPLGEYTEQCLVALDAPECKAAPWTRSNHLGNTKGGRASNYTWTLPFFPSGNTKQCVVRIRYNISTDDYDPFNTNSSQNHNKQAGIVSPIQQNPLVDIGAGNTPLQLAINTAQFGRTFQDRSHVFELRPRPSGLEKQRIYNLNVRGKRGNIVQVYPAVEYDFIPNDLHVTTADLVHVQWTGSNTHNNAAPGGDGQTGDAGEGKSGTDRNNIVQLNKLSENFPVPYENSTLWENAKIAWIYHGKKNVSPMDLALNMASSGRYRCFTAKDCPGQKHAKYIFGVGLKMSSTLDDAPASYEGAMLRFNKGTYYYACSRNNNFTNRSQKGTLVVK</sequence>
<reference evidence="4" key="1">
    <citation type="submission" date="2025-08" db="UniProtKB">
        <authorList>
            <consortium name="RefSeq"/>
        </authorList>
    </citation>
    <scope>IDENTIFICATION</scope>
</reference>
<evidence type="ECO:0000256" key="1">
    <source>
        <dbReference type="SAM" id="MobiDB-lite"/>
    </source>
</evidence>
<keyword evidence="3" id="KW-1185">Reference proteome</keyword>
<evidence type="ECO:0000313" key="4">
    <source>
        <dbReference type="RefSeq" id="XP_014665219.1"/>
    </source>
</evidence>
<dbReference type="Proteomes" id="UP000695022">
    <property type="component" value="Unplaced"/>
</dbReference>
<gene>
    <name evidence="4" type="primary">LOC106807413</name>
</gene>
<dbReference type="GeneID" id="106807413"/>
<organism evidence="3 4">
    <name type="scientific">Priapulus caudatus</name>
    <name type="common">Priapulid worm</name>
    <dbReference type="NCBI Taxonomy" id="37621"/>
    <lineage>
        <taxon>Eukaryota</taxon>
        <taxon>Metazoa</taxon>
        <taxon>Ecdysozoa</taxon>
        <taxon>Scalidophora</taxon>
        <taxon>Priapulida</taxon>
        <taxon>Priapulimorpha</taxon>
        <taxon>Priapulimorphida</taxon>
        <taxon>Priapulidae</taxon>
        <taxon>Priapulus</taxon>
    </lineage>
</organism>
<dbReference type="PANTHER" id="PTHR35170:SF2">
    <property type="entry name" value="PROTEIN DD3-3"/>
    <property type="match status" value="1"/>
</dbReference>
<dbReference type="RefSeq" id="XP_014665219.1">
    <property type="nucleotide sequence ID" value="XM_014809733.1"/>
</dbReference>
<proteinExistence type="predicted"/>